<dbReference type="STRING" id="571298.SAMN04488026_100352"/>
<gene>
    <name evidence="2" type="ORF">SAMN04488026_100352</name>
</gene>
<dbReference type="Proteomes" id="UP000199382">
    <property type="component" value="Unassembled WGS sequence"/>
</dbReference>
<keyword evidence="1" id="KW-0812">Transmembrane</keyword>
<evidence type="ECO:0000313" key="3">
    <source>
        <dbReference type="Proteomes" id="UP000199382"/>
    </source>
</evidence>
<dbReference type="Pfam" id="PF14316">
    <property type="entry name" value="DUF4381"/>
    <property type="match status" value="1"/>
</dbReference>
<proteinExistence type="predicted"/>
<keyword evidence="1" id="KW-0472">Membrane</keyword>
<accession>A0A1G8KPM4</accession>
<evidence type="ECO:0008006" key="4">
    <source>
        <dbReference type="Google" id="ProtNLM"/>
    </source>
</evidence>
<keyword evidence="1" id="KW-1133">Transmembrane helix</keyword>
<dbReference type="InterPro" id="IPR025489">
    <property type="entry name" value="DUF4381"/>
</dbReference>
<feature type="transmembrane region" description="Helical" evidence="1">
    <location>
        <begin position="36"/>
        <end position="55"/>
    </location>
</feature>
<dbReference type="AlphaFoldDB" id="A0A1G8KPM4"/>
<dbReference type="OrthoDB" id="283083at2"/>
<keyword evidence="3" id="KW-1185">Reference proteome</keyword>
<sequence length="160" mass="17460">MADLPETDGKNLVEMLDMLKPIPEPEPISMIPATSGWIWLGLAVIGLLCFAGYRARRYWNANAYRRAALAELARAGDKPEAIAAILRRAALVAYPRADVASLTGPDWCAFLDKSYGGDGFSGDLGAALTRAPWREVPTDPAVTALARRWLKSHKPARRVT</sequence>
<organism evidence="2 3">
    <name type="scientific">Aliiruegeria lutimaris</name>
    <dbReference type="NCBI Taxonomy" id="571298"/>
    <lineage>
        <taxon>Bacteria</taxon>
        <taxon>Pseudomonadati</taxon>
        <taxon>Pseudomonadota</taxon>
        <taxon>Alphaproteobacteria</taxon>
        <taxon>Rhodobacterales</taxon>
        <taxon>Roseobacteraceae</taxon>
        <taxon>Aliiruegeria</taxon>
    </lineage>
</organism>
<reference evidence="2 3" key="1">
    <citation type="submission" date="2016-10" db="EMBL/GenBank/DDBJ databases">
        <authorList>
            <person name="de Groot N.N."/>
        </authorList>
    </citation>
    <scope>NUCLEOTIDE SEQUENCE [LARGE SCALE GENOMIC DNA]</scope>
    <source>
        <strain evidence="2 3">DSM 25294</strain>
    </source>
</reference>
<evidence type="ECO:0000256" key="1">
    <source>
        <dbReference type="SAM" id="Phobius"/>
    </source>
</evidence>
<name>A0A1G8KPM4_9RHOB</name>
<dbReference type="RefSeq" id="WP_093148717.1">
    <property type="nucleotide sequence ID" value="NZ_FNEK01000003.1"/>
</dbReference>
<dbReference type="EMBL" id="FNEK01000003">
    <property type="protein sequence ID" value="SDI45394.1"/>
    <property type="molecule type" value="Genomic_DNA"/>
</dbReference>
<protein>
    <recommendedName>
        <fullName evidence="4">DUF4381 domain-containing protein</fullName>
    </recommendedName>
</protein>
<evidence type="ECO:0000313" key="2">
    <source>
        <dbReference type="EMBL" id="SDI45394.1"/>
    </source>
</evidence>